<dbReference type="GO" id="GO:0016020">
    <property type="term" value="C:membrane"/>
    <property type="evidence" value="ECO:0007669"/>
    <property type="project" value="UniProtKB-SubCell"/>
</dbReference>
<dbReference type="Gene3D" id="1.20.1070.10">
    <property type="entry name" value="Rhodopsin 7-helix transmembrane proteins"/>
    <property type="match status" value="1"/>
</dbReference>
<feature type="transmembrane region" description="Helical" evidence="5">
    <location>
        <begin position="96"/>
        <end position="117"/>
    </location>
</feature>
<dbReference type="InterPro" id="IPR019424">
    <property type="entry name" value="7TM_GPCR_Srsx"/>
</dbReference>
<protein>
    <submittedName>
        <fullName evidence="7">Serpentine type 7TM GPCR chemoreceptor srsx domain-containing protein</fullName>
    </submittedName>
</protein>
<feature type="transmembrane region" description="Helical" evidence="5">
    <location>
        <begin position="20"/>
        <end position="49"/>
    </location>
</feature>
<feature type="transmembrane region" description="Helical" evidence="5">
    <location>
        <begin position="258"/>
        <end position="282"/>
    </location>
</feature>
<keyword evidence="8" id="KW-1185">Reference proteome</keyword>
<organism evidence="7 8">
    <name type="scientific">Ditylenchus destructor</name>
    <dbReference type="NCBI Taxonomy" id="166010"/>
    <lineage>
        <taxon>Eukaryota</taxon>
        <taxon>Metazoa</taxon>
        <taxon>Ecdysozoa</taxon>
        <taxon>Nematoda</taxon>
        <taxon>Chromadorea</taxon>
        <taxon>Rhabditida</taxon>
        <taxon>Tylenchina</taxon>
        <taxon>Tylenchomorpha</taxon>
        <taxon>Sphaerularioidea</taxon>
        <taxon>Anguinidae</taxon>
        <taxon>Anguininae</taxon>
        <taxon>Ditylenchus</taxon>
    </lineage>
</organism>
<comment type="subcellular location">
    <subcellularLocation>
        <location evidence="1">Membrane</location>
    </subcellularLocation>
</comment>
<dbReference type="Pfam" id="PF10320">
    <property type="entry name" value="7TM_GPCR_Srsx"/>
    <property type="match status" value="1"/>
</dbReference>
<dbReference type="CDD" id="cd00637">
    <property type="entry name" value="7tm_classA_rhodopsin-like"/>
    <property type="match status" value="1"/>
</dbReference>
<evidence type="ECO:0000313" key="7">
    <source>
        <dbReference type="EMBL" id="KAI1700221.1"/>
    </source>
</evidence>
<proteinExistence type="predicted"/>
<keyword evidence="4 5" id="KW-0472">Membrane</keyword>
<evidence type="ECO:0000256" key="1">
    <source>
        <dbReference type="ARBA" id="ARBA00004370"/>
    </source>
</evidence>
<evidence type="ECO:0000313" key="8">
    <source>
        <dbReference type="Proteomes" id="UP001201812"/>
    </source>
</evidence>
<evidence type="ECO:0000259" key="6">
    <source>
        <dbReference type="PROSITE" id="PS50262"/>
    </source>
</evidence>
<accession>A0AAD4QTS9</accession>
<dbReference type="PANTHER" id="PTHR23360">
    <property type="entry name" value="G-PROTEIN COUPLED RECEPTORS FAMILY 1 PROFILE DOMAIN-CONTAINING PROTEIN-RELATED"/>
    <property type="match status" value="1"/>
</dbReference>
<evidence type="ECO:0000256" key="3">
    <source>
        <dbReference type="ARBA" id="ARBA00022989"/>
    </source>
</evidence>
<evidence type="ECO:0000256" key="4">
    <source>
        <dbReference type="ARBA" id="ARBA00023136"/>
    </source>
</evidence>
<feature type="transmembrane region" description="Helical" evidence="5">
    <location>
        <begin position="138"/>
        <end position="162"/>
    </location>
</feature>
<dbReference type="EMBL" id="JAKKPZ010000152">
    <property type="protein sequence ID" value="KAI1700221.1"/>
    <property type="molecule type" value="Genomic_DNA"/>
</dbReference>
<reference evidence="7" key="1">
    <citation type="submission" date="2022-01" db="EMBL/GenBank/DDBJ databases">
        <title>Genome Sequence Resource for Two Populations of Ditylenchus destructor, the Migratory Endoparasitic Phytonematode.</title>
        <authorList>
            <person name="Zhang H."/>
            <person name="Lin R."/>
            <person name="Xie B."/>
        </authorList>
    </citation>
    <scope>NUCLEOTIDE SEQUENCE</scope>
    <source>
        <strain evidence="7">BazhouSP</strain>
    </source>
</reference>
<dbReference type="SMART" id="SM01381">
    <property type="entry name" value="7TM_GPCR_Srsx"/>
    <property type="match status" value="1"/>
</dbReference>
<gene>
    <name evidence="7" type="ORF">DdX_16839</name>
</gene>
<keyword evidence="3 5" id="KW-1133">Transmembrane helix</keyword>
<dbReference type="GO" id="GO:0004930">
    <property type="term" value="F:G protein-coupled receptor activity"/>
    <property type="evidence" value="ECO:0007669"/>
    <property type="project" value="InterPro"/>
</dbReference>
<dbReference type="AlphaFoldDB" id="A0AAD4QTS9"/>
<feature type="transmembrane region" description="Helical" evidence="5">
    <location>
        <begin position="226"/>
        <end position="246"/>
    </location>
</feature>
<dbReference type="SUPFAM" id="SSF81321">
    <property type="entry name" value="Family A G protein-coupled receptor-like"/>
    <property type="match status" value="1"/>
</dbReference>
<sequence>MMDDFANDTLYQTYKGKGPQFQLISVVSVIYAIGLTGTVFNSSLIYITIKSRNLRRTYHYLLALVVLCDVIYQMGHTVVLVILTTGINFVPLLPCFYIITIPLIGLNGSMIFILLLAMDRLLSVVFPIWHTRLNVLSYLIINIVIGLSYSIYIAHLAHVIILKTPNKPVNCRLSDCSPGYAGQVQFICCLIFNGLTVLCYVCIWIVLQWRPATSSAKSMKRIFKSLAILVAMVVFGWTFNAIWKLILPVFNFNTLQLWYFTQCGGIFVNLASALNVPVLYLFSREYRSIISNELLQLTKLIHLSRTEPNYS</sequence>
<comment type="caution">
    <text evidence="7">The sequence shown here is derived from an EMBL/GenBank/DDBJ whole genome shotgun (WGS) entry which is preliminary data.</text>
</comment>
<feature type="transmembrane region" description="Helical" evidence="5">
    <location>
        <begin position="182"/>
        <end position="206"/>
    </location>
</feature>
<evidence type="ECO:0000256" key="5">
    <source>
        <dbReference type="SAM" id="Phobius"/>
    </source>
</evidence>
<dbReference type="InterPro" id="IPR000276">
    <property type="entry name" value="GPCR_Rhodpsn"/>
</dbReference>
<evidence type="ECO:0000256" key="2">
    <source>
        <dbReference type="ARBA" id="ARBA00022692"/>
    </source>
</evidence>
<dbReference type="PROSITE" id="PS50262">
    <property type="entry name" value="G_PROTEIN_RECEP_F1_2"/>
    <property type="match status" value="1"/>
</dbReference>
<feature type="transmembrane region" description="Helical" evidence="5">
    <location>
        <begin position="61"/>
        <end position="84"/>
    </location>
</feature>
<keyword evidence="2 5" id="KW-0812">Transmembrane</keyword>
<dbReference type="InterPro" id="IPR047130">
    <property type="entry name" value="7TM_GPCR_Srsx_nematod"/>
</dbReference>
<name>A0AAD4QTS9_9BILA</name>
<feature type="domain" description="G-protein coupled receptors family 1 profile" evidence="6">
    <location>
        <begin position="40"/>
        <end position="280"/>
    </location>
</feature>
<dbReference type="InterPro" id="IPR017452">
    <property type="entry name" value="GPCR_Rhodpsn_7TM"/>
</dbReference>
<dbReference type="Proteomes" id="UP001201812">
    <property type="component" value="Unassembled WGS sequence"/>
</dbReference>